<proteinExistence type="predicted"/>
<feature type="non-terminal residue" evidence="2">
    <location>
        <position position="198"/>
    </location>
</feature>
<protein>
    <submittedName>
        <fullName evidence="2">Uncharacterized protein</fullName>
    </submittedName>
</protein>
<dbReference type="eggNOG" id="KOG3752">
    <property type="taxonomic scope" value="Eukaryota"/>
</dbReference>
<dbReference type="InParanoid" id="S8FM51"/>
<evidence type="ECO:0000256" key="1">
    <source>
        <dbReference type="SAM" id="MobiDB-lite"/>
    </source>
</evidence>
<gene>
    <name evidence="2" type="ORF">FOMPIDRAFT_1092838</name>
</gene>
<dbReference type="EMBL" id="KE504135">
    <property type="protein sequence ID" value="EPT02406.1"/>
    <property type="molecule type" value="Genomic_DNA"/>
</dbReference>
<feature type="region of interest" description="Disordered" evidence="1">
    <location>
        <begin position="117"/>
        <end position="147"/>
    </location>
</feature>
<name>S8FM51_FOMSC</name>
<organism evidence="2 3">
    <name type="scientific">Fomitopsis schrenkii</name>
    <name type="common">Brown rot fungus</name>
    <dbReference type="NCBI Taxonomy" id="2126942"/>
    <lineage>
        <taxon>Eukaryota</taxon>
        <taxon>Fungi</taxon>
        <taxon>Dikarya</taxon>
        <taxon>Basidiomycota</taxon>
        <taxon>Agaricomycotina</taxon>
        <taxon>Agaricomycetes</taxon>
        <taxon>Polyporales</taxon>
        <taxon>Fomitopsis</taxon>
    </lineage>
</organism>
<dbReference type="OrthoDB" id="2793533at2759"/>
<dbReference type="AlphaFoldDB" id="S8FM51"/>
<accession>S8FM51</accession>
<sequence length="198" mass="22802">MLKMGKRYNVSFAAIKLSNELKHQLPIWYHLNSTTQLRRLDNTKAGICLRRYHGVRSTLDLVKAAHEQLNPRSNQERPHRAHNTCRCQICLSKRQDGCKHPETCRAAASRILRRLSEKWHPNTEPPNDDLTLTHHRREKNKTAQEEKKGTLIIDPSVTARGGIAEAFRVFVHPDQQQWPPAIRPPRGLVVAQESTTVY</sequence>
<dbReference type="HOGENOM" id="CLU_093362_1_0_1"/>
<dbReference type="Proteomes" id="UP000015241">
    <property type="component" value="Unassembled WGS sequence"/>
</dbReference>
<keyword evidence="3" id="KW-1185">Reference proteome</keyword>
<reference evidence="2 3" key="1">
    <citation type="journal article" date="2012" name="Science">
        <title>The Paleozoic origin of enzymatic lignin decomposition reconstructed from 31 fungal genomes.</title>
        <authorList>
            <person name="Floudas D."/>
            <person name="Binder M."/>
            <person name="Riley R."/>
            <person name="Barry K."/>
            <person name="Blanchette R.A."/>
            <person name="Henrissat B."/>
            <person name="Martinez A.T."/>
            <person name="Otillar R."/>
            <person name="Spatafora J.W."/>
            <person name="Yadav J.S."/>
            <person name="Aerts A."/>
            <person name="Benoit I."/>
            <person name="Boyd A."/>
            <person name="Carlson A."/>
            <person name="Copeland A."/>
            <person name="Coutinho P.M."/>
            <person name="de Vries R.P."/>
            <person name="Ferreira P."/>
            <person name="Findley K."/>
            <person name="Foster B."/>
            <person name="Gaskell J."/>
            <person name="Glotzer D."/>
            <person name="Gorecki P."/>
            <person name="Heitman J."/>
            <person name="Hesse C."/>
            <person name="Hori C."/>
            <person name="Igarashi K."/>
            <person name="Jurgens J.A."/>
            <person name="Kallen N."/>
            <person name="Kersten P."/>
            <person name="Kohler A."/>
            <person name="Kuees U."/>
            <person name="Kumar T.K.A."/>
            <person name="Kuo A."/>
            <person name="LaButti K."/>
            <person name="Larrondo L.F."/>
            <person name="Lindquist E."/>
            <person name="Ling A."/>
            <person name="Lombard V."/>
            <person name="Lucas S."/>
            <person name="Lundell T."/>
            <person name="Martin R."/>
            <person name="McLaughlin D.J."/>
            <person name="Morgenstern I."/>
            <person name="Morin E."/>
            <person name="Murat C."/>
            <person name="Nagy L.G."/>
            <person name="Nolan M."/>
            <person name="Ohm R.A."/>
            <person name="Patyshakuliyeva A."/>
            <person name="Rokas A."/>
            <person name="Ruiz-Duenas F.J."/>
            <person name="Sabat G."/>
            <person name="Salamov A."/>
            <person name="Samejima M."/>
            <person name="Schmutz J."/>
            <person name="Slot J.C."/>
            <person name="St John F."/>
            <person name="Stenlid J."/>
            <person name="Sun H."/>
            <person name="Sun S."/>
            <person name="Syed K."/>
            <person name="Tsang A."/>
            <person name="Wiebenga A."/>
            <person name="Young D."/>
            <person name="Pisabarro A."/>
            <person name="Eastwood D.C."/>
            <person name="Martin F."/>
            <person name="Cullen D."/>
            <person name="Grigoriev I.V."/>
            <person name="Hibbett D.S."/>
        </authorList>
    </citation>
    <scope>NUCLEOTIDE SEQUENCE</scope>
    <source>
        <strain evidence="3">FP-58527</strain>
    </source>
</reference>
<evidence type="ECO:0000313" key="2">
    <source>
        <dbReference type="EMBL" id="EPT02406.1"/>
    </source>
</evidence>
<evidence type="ECO:0000313" key="3">
    <source>
        <dbReference type="Proteomes" id="UP000015241"/>
    </source>
</evidence>